<dbReference type="Gene3D" id="1.10.150.80">
    <property type="entry name" value="HRDC domain"/>
    <property type="match status" value="1"/>
</dbReference>
<dbReference type="GO" id="GO:0000166">
    <property type="term" value="F:nucleotide binding"/>
    <property type="evidence" value="ECO:0007669"/>
    <property type="project" value="InterPro"/>
</dbReference>
<proteinExistence type="predicted"/>
<name>A0A0F9G4Y9_9ZZZZ</name>
<gene>
    <name evidence="1" type="ORF">LCGC14_2162820</name>
</gene>
<dbReference type="GO" id="GO:0006352">
    <property type="term" value="P:DNA-templated transcription initiation"/>
    <property type="evidence" value="ECO:0007669"/>
    <property type="project" value="InterPro"/>
</dbReference>
<dbReference type="GO" id="GO:0030880">
    <property type="term" value="C:RNA polymerase complex"/>
    <property type="evidence" value="ECO:0007669"/>
    <property type="project" value="InterPro"/>
</dbReference>
<evidence type="ECO:0000313" key="1">
    <source>
        <dbReference type="EMBL" id="KKL64655.1"/>
    </source>
</evidence>
<sequence length="101" mass="12108">MIISRKHLSMTESLEYVGDKKDSEVEVRKFIKKFVKMKPEKVREIRKKLEELDLIKMKSEYIVKIIDLMPENSESLNKIFTDISLNEDETKKILETIEEFR</sequence>
<organism evidence="1">
    <name type="scientific">marine sediment metagenome</name>
    <dbReference type="NCBI Taxonomy" id="412755"/>
    <lineage>
        <taxon>unclassified sequences</taxon>
        <taxon>metagenomes</taxon>
        <taxon>ecological metagenomes</taxon>
    </lineage>
</organism>
<dbReference type="InterPro" id="IPR005574">
    <property type="entry name" value="Rpb4/RPC9"/>
</dbReference>
<dbReference type="InterPro" id="IPR044876">
    <property type="entry name" value="HRDC_dom_sf"/>
</dbReference>
<accession>A0A0F9G4Y9</accession>
<dbReference type="InterPro" id="IPR010997">
    <property type="entry name" value="HRDC-like_sf"/>
</dbReference>
<reference evidence="1" key="1">
    <citation type="journal article" date="2015" name="Nature">
        <title>Complex archaea that bridge the gap between prokaryotes and eukaryotes.</title>
        <authorList>
            <person name="Spang A."/>
            <person name="Saw J.H."/>
            <person name="Jorgensen S.L."/>
            <person name="Zaremba-Niedzwiedzka K."/>
            <person name="Martijn J."/>
            <person name="Lind A.E."/>
            <person name="van Eijk R."/>
            <person name="Schleper C."/>
            <person name="Guy L."/>
            <person name="Ettema T.J."/>
        </authorList>
    </citation>
    <scope>NUCLEOTIDE SEQUENCE</scope>
</reference>
<protein>
    <recommendedName>
        <fullName evidence="2">RNA polymerase Rpb4/RPC9 core domain-containing protein</fullName>
    </recommendedName>
</protein>
<dbReference type="AlphaFoldDB" id="A0A0F9G4Y9"/>
<dbReference type="Pfam" id="PF03874">
    <property type="entry name" value="RNA_pol_Rpb4"/>
    <property type="match status" value="1"/>
</dbReference>
<comment type="caution">
    <text evidence="1">The sequence shown here is derived from an EMBL/GenBank/DDBJ whole genome shotgun (WGS) entry which is preliminary data.</text>
</comment>
<dbReference type="SUPFAM" id="SSF47819">
    <property type="entry name" value="HRDC-like"/>
    <property type="match status" value="1"/>
</dbReference>
<evidence type="ECO:0008006" key="2">
    <source>
        <dbReference type="Google" id="ProtNLM"/>
    </source>
</evidence>
<dbReference type="EMBL" id="LAZR01027776">
    <property type="protein sequence ID" value="KKL64655.1"/>
    <property type="molecule type" value="Genomic_DNA"/>
</dbReference>